<accession>A0A667XXW1</accession>
<keyword evidence="1" id="KW-0479">Metal-binding</keyword>
<dbReference type="SMART" id="SM00980">
    <property type="entry name" value="THAP"/>
    <property type="match status" value="1"/>
</dbReference>
<dbReference type="InterPro" id="IPR006612">
    <property type="entry name" value="THAP_Znf"/>
</dbReference>
<evidence type="ECO:0000256" key="3">
    <source>
        <dbReference type="ARBA" id="ARBA00022833"/>
    </source>
</evidence>
<reference evidence="9" key="3">
    <citation type="submission" date="2025-09" db="UniProtKB">
        <authorList>
            <consortium name="Ensembl"/>
        </authorList>
    </citation>
    <scope>IDENTIFICATION</scope>
</reference>
<keyword evidence="4 5" id="KW-0238">DNA-binding</keyword>
<dbReference type="FunCoup" id="A0A667XXW1">
    <property type="interactions" value="29"/>
</dbReference>
<gene>
    <name evidence="9" type="primary">thap7</name>
</gene>
<evidence type="ECO:0000313" key="9">
    <source>
        <dbReference type="Ensembl" id="ENSMMDP00005014091.1"/>
    </source>
</evidence>
<feature type="compositionally biased region" description="Basic and acidic residues" evidence="7">
    <location>
        <begin position="102"/>
        <end position="117"/>
    </location>
</feature>
<keyword evidence="3" id="KW-0862">Zinc</keyword>
<evidence type="ECO:0000256" key="5">
    <source>
        <dbReference type="PROSITE-ProRule" id="PRU00309"/>
    </source>
</evidence>
<dbReference type="InParanoid" id="A0A667XXW1"/>
<dbReference type="PROSITE" id="PS50950">
    <property type="entry name" value="ZF_THAP"/>
    <property type="match status" value="1"/>
</dbReference>
<dbReference type="PANTHER" id="PTHR47502">
    <property type="entry name" value="THAP DOMAIN-CONTAINING PROTEIN 7"/>
    <property type="match status" value="1"/>
</dbReference>
<organism evidence="9 10">
    <name type="scientific">Myripristis murdjan</name>
    <name type="common">pinecone soldierfish</name>
    <dbReference type="NCBI Taxonomy" id="586833"/>
    <lineage>
        <taxon>Eukaryota</taxon>
        <taxon>Metazoa</taxon>
        <taxon>Chordata</taxon>
        <taxon>Craniata</taxon>
        <taxon>Vertebrata</taxon>
        <taxon>Euteleostomi</taxon>
        <taxon>Actinopterygii</taxon>
        <taxon>Neopterygii</taxon>
        <taxon>Teleostei</taxon>
        <taxon>Neoteleostei</taxon>
        <taxon>Acanthomorphata</taxon>
        <taxon>Holocentriformes</taxon>
        <taxon>Holocentridae</taxon>
        <taxon>Myripristis</taxon>
    </lineage>
</organism>
<evidence type="ECO:0000256" key="6">
    <source>
        <dbReference type="SAM" id="Coils"/>
    </source>
</evidence>
<dbReference type="GO" id="GO:0006355">
    <property type="term" value="P:regulation of DNA-templated transcription"/>
    <property type="evidence" value="ECO:0007669"/>
    <property type="project" value="TreeGrafter"/>
</dbReference>
<dbReference type="Proteomes" id="UP000472263">
    <property type="component" value="Chromosome 11"/>
</dbReference>
<dbReference type="Ensembl" id="ENSMMDT00005014486.1">
    <property type="protein sequence ID" value="ENSMMDP00005014091.1"/>
    <property type="gene ID" value="ENSMMDG00005007284.1"/>
</dbReference>
<dbReference type="GO" id="GO:0003677">
    <property type="term" value="F:DNA binding"/>
    <property type="evidence" value="ECO:0007669"/>
    <property type="project" value="UniProtKB-UniRule"/>
</dbReference>
<name>A0A667XXW1_9TELE</name>
<reference evidence="9" key="2">
    <citation type="submission" date="2025-08" db="UniProtKB">
        <authorList>
            <consortium name="Ensembl"/>
        </authorList>
    </citation>
    <scope>IDENTIFICATION</scope>
</reference>
<evidence type="ECO:0000259" key="8">
    <source>
        <dbReference type="PROSITE" id="PS50950"/>
    </source>
</evidence>
<dbReference type="SMART" id="SM00692">
    <property type="entry name" value="DM3"/>
    <property type="match status" value="1"/>
</dbReference>
<evidence type="ECO:0000256" key="7">
    <source>
        <dbReference type="SAM" id="MobiDB-lite"/>
    </source>
</evidence>
<protein>
    <submittedName>
        <fullName evidence="9">THAP domain containing 7</fullName>
    </submittedName>
</protein>
<sequence>MPRHCSAGGCKSRDNRETRSAGITFHKLPKGRTRRNLWITNSHRTDLWDPQTDFVYFCSKHFTPESFELTGCSGIRRLREDALPTVFESSSEAKRKGPRKPQNRDDGKCDSDKEMKETVNITSSEVTVEVEKLSQQECCSSSPPDSRPHSPSRYMRRLPPPPGFYIRKEHSYAQLCPLLWRRRYDQAIDCLEKAVRQLHAARRRENRLRSTLMRLREKRLKHALLISDGSKSRGGGTPSWENRQCRGAGDRTAKGSCFANQEESEIDVKSEDLGIFEDRSAEQMEWDGHSLTTDGSNWSEEDGGYCFYCGRGRERYGGRVARRVLKTKKDGQPVVCDGSFRCHANKRSEQCGKWLQFLKRIKGQKKAVIDSEAGALQESDHDSCCLTESAADVQITLEKGVETMFSINGGSNLAVPQVLLQTQSQGSLQQMTPSGLSLRDTYVQCLQSDQGSQQELILSDMCVQDAERTGQEHEELKQQLFWVQDGAEGQVLLVSVPSQEEIKSVVRMEGVNENDQTILVSELGFKRNFRPMPEDSVDKCSKNLSRELRVEMTSDSEHVEQHSDICSTSMGIREDVREKLKEHLEVFHLQLSSEFIK</sequence>
<keyword evidence="2 5" id="KW-0863">Zinc-finger</keyword>
<evidence type="ECO:0000256" key="4">
    <source>
        <dbReference type="ARBA" id="ARBA00023125"/>
    </source>
</evidence>
<dbReference type="GO" id="GO:0005634">
    <property type="term" value="C:nucleus"/>
    <property type="evidence" value="ECO:0007669"/>
    <property type="project" value="TreeGrafter"/>
</dbReference>
<feature type="compositionally biased region" description="Low complexity" evidence="7">
    <location>
        <begin position="140"/>
        <end position="152"/>
    </location>
</feature>
<feature type="region of interest" description="Disordered" evidence="7">
    <location>
        <begin position="228"/>
        <end position="247"/>
    </location>
</feature>
<proteinExistence type="predicted"/>
<feature type="region of interest" description="Disordered" evidence="7">
    <location>
        <begin position="86"/>
        <end position="158"/>
    </location>
</feature>
<dbReference type="AlphaFoldDB" id="A0A667XXW1"/>
<dbReference type="GeneTree" id="ENSGT00730000111394"/>
<dbReference type="SUPFAM" id="SSF57716">
    <property type="entry name" value="Glucocorticoid receptor-like (DNA-binding domain)"/>
    <property type="match status" value="1"/>
</dbReference>
<evidence type="ECO:0000313" key="10">
    <source>
        <dbReference type="Proteomes" id="UP000472263"/>
    </source>
</evidence>
<feature type="coiled-coil region" evidence="6">
    <location>
        <begin position="191"/>
        <end position="218"/>
    </location>
</feature>
<dbReference type="Pfam" id="PF05485">
    <property type="entry name" value="THAP"/>
    <property type="match status" value="1"/>
</dbReference>
<evidence type="ECO:0000256" key="2">
    <source>
        <dbReference type="ARBA" id="ARBA00022771"/>
    </source>
</evidence>
<dbReference type="PANTHER" id="PTHR47502:SF1">
    <property type="entry name" value="THAP DOMAIN-CONTAINING PROTEIN 7"/>
    <property type="match status" value="1"/>
</dbReference>
<evidence type="ECO:0000256" key="1">
    <source>
        <dbReference type="ARBA" id="ARBA00022723"/>
    </source>
</evidence>
<dbReference type="InterPro" id="IPR026519">
    <property type="entry name" value="THAP7"/>
</dbReference>
<dbReference type="GO" id="GO:0008270">
    <property type="term" value="F:zinc ion binding"/>
    <property type="evidence" value="ECO:0007669"/>
    <property type="project" value="UniProtKB-KW"/>
</dbReference>
<reference evidence="9" key="1">
    <citation type="submission" date="2019-06" db="EMBL/GenBank/DDBJ databases">
        <authorList>
            <consortium name="Wellcome Sanger Institute Data Sharing"/>
        </authorList>
    </citation>
    <scope>NUCLEOTIDE SEQUENCE [LARGE SCALE GENOMIC DNA]</scope>
</reference>
<feature type="domain" description="THAP-type" evidence="8">
    <location>
        <begin position="1"/>
        <end position="87"/>
    </location>
</feature>
<keyword evidence="6" id="KW-0175">Coiled coil</keyword>
<keyword evidence="10" id="KW-1185">Reference proteome</keyword>